<feature type="domain" description="RSE1/DDB1/CPSF1 second beta-propeller" evidence="9">
    <location>
        <begin position="442"/>
        <end position="754"/>
    </location>
</feature>
<proteinExistence type="inferred from homology"/>
<accession>A0A7E4WAP3</accession>
<keyword evidence="3" id="KW-0747">Spliceosome</keyword>
<evidence type="ECO:0000259" key="9">
    <source>
        <dbReference type="Pfam" id="PF23726"/>
    </source>
</evidence>
<dbReference type="GO" id="GO:0008380">
    <property type="term" value="P:RNA splicing"/>
    <property type="evidence" value="ECO:0007669"/>
    <property type="project" value="UniProtKB-KW"/>
</dbReference>
<dbReference type="InterPro" id="IPR004871">
    <property type="entry name" value="RSE1/DDB1/CPSF1_C"/>
</dbReference>
<keyword evidence="10" id="KW-1185">Reference proteome</keyword>
<dbReference type="Pfam" id="PF23726">
    <property type="entry name" value="Beta-prop_RSE1_2nd"/>
    <property type="match status" value="1"/>
</dbReference>
<dbReference type="SUPFAM" id="SSF50978">
    <property type="entry name" value="WD40 repeat-like"/>
    <property type="match status" value="1"/>
</dbReference>
<dbReference type="Pfam" id="PF10433">
    <property type="entry name" value="Beta-prop_RSE1_1st"/>
    <property type="match status" value="1"/>
</dbReference>
<evidence type="ECO:0000256" key="5">
    <source>
        <dbReference type="ARBA" id="ARBA00023242"/>
    </source>
</evidence>
<keyword evidence="4" id="KW-0508">mRNA splicing</keyword>
<organism evidence="10 11">
    <name type="scientific">Panagrellus redivivus</name>
    <name type="common">Microworm</name>
    <dbReference type="NCBI Taxonomy" id="6233"/>
    <lineage>
        <taxon>Eukaryota</taxon>
        <taxon>Metazoa</taxon>
        <taxon>Ecdysozoa</taxon>
        <taxon>Nematoda</taxon>
        <taxon>Chromadorea</taxon>
        <taxon>Rhabditida</taxon>
        <taxon>Tylenchina</taxon>
        <taxon>Panagrolaimomorpha</taxon>
        <taxon>Panagrolaimoidea</taxon>
        <taxon>Panagrolaimidae</taxon>
        <taxon>Panagrellus</taxon>
    </lineage>
</organism>
<dbReference type="InterPro" id="IPR036322">
    <property type="entry name" value="WD40_repeat_dom_sf"/>
</dbReference>
<dbReference type="WBParaSite" id="Pan_g9432.t1">
    <property type="protein sequence ID" value="Pan_g9432.t1"/>
    <property type="gene ID" value="Pan_g9432"/>
</dbReference>
<comment type="similarity">
    <text evidence="6">Belongs to the RSE1 family.</text>
</comment>
<evidence type="ECO:0000256" key="1">
    <source>
        <dbReference type="ARBA" id="ARBA00004123"/>
    </source>
</evidence>
<dbReference type="InterPro" id="IPR015943">
    <property type="entry name" value="WD40/YVTN_repeat-like_dom_sf"/>
</dbReference>
<sequence>MHLYHLSLQPPSNIVCAVHGSFAGISKQQEVVVARGSILQLLVCDSRSGKINVKCSHDVFGIIRSLAAFKLTGGSKDYIVVGSDSGRFVILEYIPNKNCFERVHQETYGKTGCRRIVPGQYLATDPKGRAVLIGAVERQKLVYIMNRDSEANLTISSPLEAHRNFSVCYDVIGMDVGFENPTFACLEVEYEEVDQDPTGEAARNVEQCLTFYELDLGLNHVVRKYSEPLPERGNHLIPVPGGNDGPSGVIVCCQNVIVYKNLGEQQDIRVPLPRRRNDIEYEDTPLLVIASAAHKTKSIYFFLIQLENGDLFKVTLDTEGDIVTDMHLKYFDTVPPANAMCILKTGFLFVAAEFGNHQLYQIARLGTDDAEPDFSSRSTKAGLYNVRDLMNLVMVDTMDSLDPLIQTQVADWANEDAPQIYAICGRGGRSTLRVLRNGLEIAEMAVSELPGNPVAVWTVRRTVDDQYHSYIIVSFANATLVLAIQDSIEEVPDSGFLGTAPTIGCGLIGDDSLLQVYPGGLRHIKSDRRINEWKTPARRYIVNCAINRRQVVIALSGGVIVYFELDLTNQLREFSDHHAFESDILCMSISEIPEGELRSRFLTVGLADNTVRVISLDPTDCLQRLGVQSVQGDPSSLLIIETPDDTGAAPVLHMNIGLSNGCLIRTTIDQVTGDLADTRTRYLGTKPVSLYKVTVEGKDAVIATSSRSWVLYNYQNRFHLTPLSYMPLESAAPFVSPQCAEGIVAVGKSTLRILAFEKLGAVFNQTTHRLKFTPRKFVSLFGTDNLIVVEADHAAFTEKAKADRKAALVEGAEAAVQAARHDVNQQYNAQELRELYRNLDNDESQHGLPKNRNGTWASSIRLINATRGNTLCHYELPEGEAAMCVELVQFRSQPDSVFVLVGCASNLQLVPHHNPQAGCVYTFLVSKAVQGFEFIHRTVLDSPVYSIHAFKGVALIGVGRMLRLYDFGKKRLLMKCENKSLSSSLIPEDMEHLF</sequence>
<dbReference type="Proteomes" id="UP000492821">
    <property type="component" value="Unassembled WGS sequence"/>
</dbReference>
<dbReference type="GO" id="GO:0006397">
    <property type="term" value="P:mRNA processing"/>
    <property type="evidence" value="ECO:0007669"/>
    <property type="project" value="UniProtKB-KW"/>
</dbReference>
<dbReference type="PANTHER" id="PTHR10644">
    <property type="entry name" value="DNA REPAIR/RNA PROCESSING CPSF FAMILY"/>
    <property type="match status" value="1"/>
</dbReference>
<dbReference type="InterPro" id="IPR058543">
    <property type="entry name" value="Beta-prop_RSE1/DDB1/CPSF1_2nd"/>
</dbReference>
<name>A0A7E4WAP3_PANRE</name>
<dbReference type="InterPro" id="IPR050358">
    <property type="entry name" value="RSE1/DDB1/CFT1"/>
</dbReference>
<feature type="domain" description="RSE1/DDB1/CPSF1 first beta-propeller" evidence="8">
    <location>
        <begin position="14"/>
        <end position="398"/>
    </location>
</feature>
<dbReference type="GO" id="GO:0003676">
    <property type="term" value="F:nucleic acid binding"/>
    <property type="evidence" value="ECO:0007669"/>
    <property type="project" value="InterPro"/>
</dbReference>
<keyword evidence="2" id="KW-0507">mRNA processing</keyword>
<reference evidence="10" key="1">
    <citation type="journal article" date="2013" name="Genetics">
        <title>The draft genome and transcriptome of Panagrellus redivivus are shaped by the harsh demands of a free-living lifestyle.</title>
        <authorList>
            <person name="Srinivasan J."/>
            <person name="Dillman A.R."/>
            <person name="Macchietto M.G."/>
            <person name="Heikkinen L."/>
            <person name="Lakso M."/>
            <person name="Fracchia K.M."/>
            <person name="Antoshechkin I."/>
            <person name="Mortazavi A."/>
            <person name="Wong G."/>
            <person name="Sternberg P.W."/>
        </authorList>
    </citation>
    <scope>NUCLEOTIDE SEQUENCE [LARGE SCALE GENOMIC DNA]</scope>
    <source>
        <strain evidence="10">MT8872</strain>
    </source>
</reference>
<keyword evidence="5" id="KW-0539">Nucleus</keyword>
<dbReference type="GO" id="GO:0005681">
    <property type="term" value="C:spliceosomal complex"/>
    <property type="evidence" value="ECO:0007669"/>
    <property type="project" value="UniProtKB-KW"/>
</dbReference>
<evidence type="ECO:0000256" key="2">
    <source>
        <dbReference type="ARBA" id="ARBA00022664"/>
    </source>
</evidence>
<evidence type="ECO:0000313" key="10">
    <source>
        <dbReference type="Proteomes" id="UP000492821"/>
    </source>
</evidence>
<dbReference type="Gene3D" id="2.130.10.10">
    <property type="entry name" value="YVTN repeat-like/Quinoprotein amine dehydrogenase"/>
    <property type="match status" value="3"/>
</dbReference>
<dbReference type="Pfam" id="PF03178">
    <property type="entry name" value="CPSF_A"/>
    <property type="match status" value="1"/>
</dbReference>
<evidence type="ECO:0000256" key="4">
    <source>
        <dbReference type="ARBA" id="ARBA00023187"/>
    </source>
</evidence>
<evidence type="ECO:0000259" key="8">
    <source>
        <dbReference type="Pfam" id="PF10433"/>
    </source>
</evidence>
<dbReference type="FunFam" id="2.130.10.10:FF:001143">
    <property type="entry name" value="Pre-mRNA-splicing factor rse-1, putative"/>
    <property type="match status" value="1"/>
</dbReference>
<evidence type="ECO:0000256" key="6">
    <source>
        <dbReference type="ARBA" id="ARBA00038266"/>
    </source>
</evidence>
<comment type="subcellular location">
    <subcellularLocation>
        <location evidence="1">Nucleus</location>
    </subcellularLocation>
</comment>
<dbReference type="FunFam" id="2.130.10.10:FF:000031">
    <property type="entry name" value="Splicing factor 3b subunit 3"/>
    <property type="match status" value="1"/>
</dbReference>
<dbReference type="InterPro" id="IPR018846">
    <property type="entry name" value="Beta-prop_RSE1/DDB1/CPSF1_1st"/>
</dbReference>
<feature type="domain" description="RSE1/DDB1/CPSF1 C-terminal" evidence="7">
    <location>
        <begin position="857"/>
        <end position="979"/>
    </location>
</feature>
<dbReference type="AlphaFoldDB" id="A0A7E4WAP3"/>
<evidence type="ECO:0000313" key="11">
    <source>
        <dbReference type="WBParaSite" id="Pan_g9432.t1"/>
    </source>
</evidence>
<evidence type="ECO:0000259" key="7">
    <source>
        <dbReference type="Pfam" id="PF03178"/>
    </source>
</evidence>
<evidence type="ECO:0000256" key="3">
    <source>
        <dbReference type="ARBA" id="ARBA00022728"/>
    </source>
</evidence>
<protein>
    <submittedName>
        <fullName evidence="11">Splicing factor 3B subunit 3</fullName>
    </submittedName>
</protein>
<reference evidence="11" key="2">
    <citation type="submission" date="2020-10" db="UniProtKB">
        <authorList>
            <consortium name="WormBaseParasite"/>
        </authorList>
    </citation>
    <scope>IDENTIFICATION</scope>
</reference>